<evidence type="ECO:0000256" key="6">
    <source>
        <dbReference type="SAM" id="MobiDB-lite"/>
    </source>
</evidence>
<protein>
    <submittedName>
        <fullName evidence="8">Amino acid permease</fullName>
    </submittedName>
</protein>
<feature type="transmembrane region" description="Helical" evidence="7">
    <location>
        <begin position="101"/>
        <end position="127"/>
    </location>
</feature>
<dbReference type="GO" id="GO:0005886">
    <property type="term" value="C:plasma membrane"/>
    <property type="evidence" value="ECO:0007669"/>
    <property type="project" value="UniProtKB-SubCell"/>
</dbReference>
<comment type="subcellular location">
    <subcellularLocation>
        <location evidence="1">Cell membrane</location>
        <topology evidence="1">Multi-pass membrane protein</topology>
    </subcellularLocation>
</comment>
<feature type="transmembrane region" description="Helical" evidence="7">
    <location>
        <begin position="402"/>
        <end position="421"/>
    </location>
</feature>
<dbReference type="Proteomes" id="UP001165378">
    <property type="component" value="Unassembled WGS sequence"/>
</dbReference>
<feature type="transmembrane region" description="Helical" evidence="7">
    <location>
        <begin position="32"/>
        <end position="52"/>
    </location>
</feature>
<keyword evidence="4 7" id="KW-1133">Transmembrane helix</keyword>
<keyword evidence="9" id="KW-1185">Reference proteome</keyword>
<dbReference type="PANTHER" id="PTHR42770:SF18">
    <property type="entry name" value="ARGININE_AGMATINE ANTIPORTER"/>
    <property type="match status" value="1"/>
</dbReference>
<dbReference type="GO" id="GO:0022857">
    <property type="term" value="F:transmembrane transporter activity"/>
    <property type="evidence" value="ECO:0007669"/>
    <property type="project" value="InterPro"/>
</dbReference>
<evidence type="ECO:0000256" key="3">
    <source>
        <dbReference type="ARBA" id="ARBA00022692"/>
    </source>
</evidence>
<dbReference type="EMBL" id="JAKFHA010000001">
    <property type="protein sequence ID" value="MCF2526346.1"/>
    <property type="molecule type" value="Genomic_DNA"/>
</dbReference>
<dbReference type="Gene3D" id="1.20.1740.10">
    <property type="entry name" value="Amino acid/polyamine transporter I"/>
    <property type="match status" value="1"/>
</dbReference>
<name>A0AA41PV88_9ACTN</name>
<dbReference type="AlphaFoldDB" id="A0AA41PV88"/>
<evidence type="ECO:0000256" key="2">
    <source>
        <dbReference type="ARBA" id="ARBA00022475"/>
    </source>
</evidence>
<feature type="transmembrane region" description="Helical" evidence="7">
    <location>
        <begin position="209"/>
        <end position="229"/>
    </location>
</feature>
<evidence type="ECO:0000256" key="7">
    <source>
        <dbReference type="SAM" id="Phobius"/>
    </source>
</evidence>
<evidence type="ECO:0000313" key="8">
    <source>
        <dbReference type="EMBL" id="MCF2526346.1"/>
    </source>
</evidence>
<feature type="region of interest" description="Disordered" evidence="6">
    <location>
        <begin position="1"/>
        <end position="22"/>
    </location>
</feature>
<feature type="region of interest" description="Disordered" evidence="6">
    <location>
        <begin position="470"/>
        <end position="493"/>
    </location>
</feature>
<keyword evidence="2" id="KW-1003">Cell membrane</keyword>
<evidence type="ECO:0000256" key="1">
    <source>
        <dbReference type="ARBA" id="ARBA00004651"/>
    </source>
</evidence>
<evidence type="ECO:0000256" key="4">
    <source>
        <dbReference type="ARBA" id="ARBA00022989"/>
    </source>
</evidence>
<reference evidence="8" key="1">
    <citation type="submission" date="2022-01" db="EMBL/GenBank/DDBJ databases">
        <title>Genome-Based Taxonomic Classification of the Phylum Actinobacteria.</title>
        <authorList>
            <person name="Gao Y."/>
        </authorList>
    </citation>
    <scope>NUCLEOTIDE SEQUENCE</scope>
    <source>
        <strain evidence="8">KLBMP 8922</strain>
    </source>
</reference>
<comment type="caution">
    <text evidence="8">The sequence shown here is derived from an EMBL/GenBank/DDBJ whole genome shotgun (WGS) entry which is preliminary data.</text>
</comment>
<feature type="transmembrane region" description="Helical" evidence="7">
    <location>
        <begin position="241"/>
        <end position="265"/>
    </location>
</feature>
<accession>A0AA41PV88</accession>
<feature type="compositionally biased region" description="Pro residues" evidence="6">
    <location>
        <begin position="483"/>
        <end position="493"/>
    </location>
</feature>
<dbReference type="PIRSF" id="PIRSF006060">
    <property type="entry name" value="AA_transporter"/>
    <property type="match status" value="1"/>
</dbReference>
<keyword evidence="5 7" id="KW-0472">Membrane</keyword>
<proteinExistence type="predicted"/>
<dbReference type="InterPro" id="IPR050367">
    <property type="entry name" value="APC_superfamily"/>
</dbReference>
<feature type="transmembrane region" description="Helical" evidence="7">
    <location>
        <begin position="366"/>
        <end position="390"/>
    </location>
</feature>
<keyword evidence="3 7" id="KW-0812">Transmembrane</keyword>
<dbReference type="Pfam" id="PF13520">
    <property type="entry name" value="AA_permease_2"/>
    <property type="match status" value="1"/>
</dbReference>
<feature type="transmembrane region" description="Helical" evidence="7">
    <location>
        <begin position="285"/>
        <end position="306"/>
    </location>
</feature>
<sequence>MSHAPAPSGASKTDASSGPGAEDDATLGLAQATALVIGGVIGTGIFLLPATLAKYGTISILAFGLVSVGALLIAMIFGKLGARIPASGGPYAYARDAFGEFAGFLTAWSFWLTAWIGNAGIAVAWVGYVNYFLHWDSTLGKIVIALVGLTVPAMVNLSGVKNMGAFQLVTTVLKFVPLLFVAIVGLFFIESVNFGPFNAEGGSFIDALQTSAALVVFAYSGIEAVAIAAEKVRNPEKNVALASVYGTLACAAVYMLSTIAIMGTVPNAELQNSTAPFSDALNNMFGGSAWGGVMAAMAIISGVGALNGWTMLVAEMPYAAARDGMFPAAFQKMRNGVPYVGIMVGTALTVIVMAINYLWSEDAFETILLMATVTTVIPYMFSAAAQLFWLVTRERTVDRADLAKNMTIAIVGFAFTLWMVYGSGADAVLKSLIMLLLGIPVYIWVKASRNEYGPNEVMHDASGKAVGTIDSTTGMDAGKHPGEWPPPDGAART</sequence>
<evidence type="ECO:0000313" key="9">
    <source>
        <dbReference type="Proteomes" id="UP001165378"/>
    </source>
</evidence>
<dbReference type="PANTHER" id="PTHR42770">
    <property type="entry name" value="AMINO ACID TRANSPORTER-RELATED"/>
    <property type="match status" value="1"/>
</dbReference>
<feature type="transmembrane region" description="Helical" evidence="7">
    <location>
        <begin position="172"/>
        <end position="189"/>
    </location>
</feature>
<dbReference type="InterPro" id="IPR002293">
    <property type="entry name" value="AA/rel_permease1"/>
</dbReference>
<gene>
    <name evidence="8" type="ORF">LZ495_03800</name>
</gene>
<feature type="transmembrane region" description="Helical" evidence="7">
    <location>
        <begin position="427"/>
        <end position="445"/>
    </location>
</feature>
<evidence type="ECO:0000256" key="5">
    <source>
        <dbReference type="ARBA" id="ARBA00023136"/>
    </source>
</evidence>
<feature type="transmembrane region" description="Helical" evidence="7">
    <location>
        <begin position="339"/>
        <end position="360"/>
    </location>
</feature>
<feature type="transmembrane region" description="Helical" evidence="7">
    <location>
        <begin position="58"/>
        <end position="80"/>
    </location>
</feature>
<organism evidence="8 9">
    <name type="scientific">Yinghuangia soli</name>
    <dbReference type="NCBI Taxonomy" id="2908204"/>
    <lineage>
        <taxon>Bacteria</taxon>
        <taxon>Bacillati</taxon>
        <taxon>Actinomycetota</taxon>
        <taxon>Actinomycetes</taxon>
        <taxon>Kitasatosporales</taxon>
        <taxon>Streptomycetaceae</taxon>
        <taxon>Yinghuangia</taxon>
    </lineage>
</organism>
<dbReference type="RefSeq" id="WP_235050385.1">
    <property type="nucleotide sequence ID" value="NZ_JAKFHA010000001.1"/>
</dbReference>